<evidence type="ECO:0000313" key="2">
    <source>
        <dbReference type="EMBL" id="BDG02456.1"/>
    </source>
</evidence>
<dbReference type="Pfam" id="PF00814">
    <property type="entry name" value="TsaD"/>
    <property type="match status" value="1"/>
</dbReference>
<organism evidence="2 3">
    <name type="scientific">Anaeromyxobacter oryzae</name>
    <dbReference type="NCBI Taxonomy" id="2918170"/>
    <lineage>
        <taxon>Bacteria</taxon>
        <taxon>Pseudomonadati</taxon>
        <taxon>Myxococcota</taxon>
        <taxon>Myxococcia</taxon>
        <taxon>Myxococcales</taxon>
        <taxon>Cystobacterineae</taxon>
        <taxon>Anaeromyxobacteraceae</taxon>
        <taxon>Anaeromyxobacter</taxon>
    </lineage>
</organism>
<proteinExistence type="predicted"/>
<dbReference type="SUPFAM" id="SSF53067">
    <property type="entry name" value="Actin-like ATPase domain"/>
    <property type="match status" value="2"/>
</dbReference>
<dbReference type="Proteomes" id="UP001162891">
    <property type="component" value="Chromosome"/>
</dbReference>
<dbReference type="InterPro" id="IPR000905">
    <property type="entry name" value="Gcp-like_dom"/>
</dbReference>
<reference evidence="3" key="1">
    <citation type="journal article" date="2022" name="Int. J. Syst. Evol. Microbiol.">
        <title>Anaeromyxobacter oryzae sp. nov., Anaeromyxobacter diazotrophicus sp. nov. and Anaeromyxobacter paludicola sp. nov., isolated from paddy soils.</title>
        <authorList>
            <person name="Itoh H."/>
            <person name="Xu Z."/>
            <person name="Mise K."/>
            <person name="Masuda Y."/>
            <person name="Ushijima N."/>
            <person name="Hayakawa C."/>
            <person name="Shiratori Y."/>
            <person name="Senoo K."/>
        </authorList>
    </citation>
    <scope>NUCLEOTIDE SEQUENCE [LARGE SCALE GENOMIC DNA]</scope>
    <source>
        <strain evidence="3">Red232</strain>
    </source>
</reference>
<accession>A0ABN6MN98</accession>
<protein>
    <submittedName>
        <fullName evidence="2">tRNA (Adenosine(37)-N6)-threonylcarbamoyltransferase complex dimerization subunit type 1 TsaB</fullName>
    </submittedName>
</protein>
<dbReference type="InterPro" id="IPR022496">
    <property type="entry name" value="T6A_TsaB"/>
</dbReference>
<name>A0ABN6MN98_9BACT</name>
<dbReference type="NCBIfam" id="TIGR03725">
    <property type="entry name" value="T6A_YeaZ"/>
    <property type="match status" value="1"/>
</dbReference>
<feature type="domain" description="Gcp-like" evidence="1">
    <location>
        <begin position="49"/>
        <end position="165"/>
    </location>
</feature>
<keyword evidence="3" id="KW-1185">Reference proteome</keyword>
<dbReference type="Gene3D" id="3.30.420.40">
    <property type="match status" value="2"/>
</dbReference>
<dbReference type="EMBL" id="AP025591">
    <property type="protein sequence ID" value="BDG02456.1"/>
    <property type="molecule type" value="Genomic_DNA"/>
</dbReference>
<sequence>MLVAALDTATLTLSCVLADVAPGAAARVRCERTEHAPAKAARGAVTGGHGARLPSALTDLLVAEGLTLPDVEGYAIGIGPGSFTGLRIGLATWKGLAYANRRPLAGVSSLAAMALAAAADAPEGTLLVPLLDAKKGEVYAGFYRAEGKGVAAVAPDAALGPDALVARLAALPDPGAARAFGEGYAAFAAALEGRLTRLATAVVTPPASAVAALAGDALLSRPFDAQALFALEPHYVRPSEAELKFPHGLGPGATKPA</sequence>
<dbReference type="InterPro" id="IPR043129">
    <property type="entry name" value="ATPase_NBD"/>
</dbReference>
<evidence type="ECO:0000259" key="1">
    <source>
        <dbReference type="Pfam" id="PF00814"/>
    </source>
</evidence>
<dbReference type="RefSeq" id="WP_248360120.1">
    <property type="nucleotide sequence ID" value="NZ_AP025591.1"/>
</dbReference>
<gene>
    <name evidence="2" type="ORF">AMOR_14520</name>
</gene>
<evidence type="ECO:0000313" key="3">
    <source>
        <dbReference type="Proteomes" id="UP001162891"/>
    </source>
</evidence>